<comment type="caution">
    <text evidence="5">The sequence shown here is derived from an EMBL/GenBank/DDBJ whole genome shotgun (WGS) entry which is preliminary data.</text>
</comment>
<dbReference type="InterPro" id="IPR023405">
    <property type="entry name" value="Topo_IA_core_domain"/>
</dbReference>
<keyword evidence="1 2" id="KW-0413">Isomerase</keyword>
<evidence type="ECO:0000313" key="5">
    <source>
        <dbReference type="EMBL" id="KHN71395.1"/>
    </source>
</evidence>
<evidence type="ECO:0000256" key="3">
    <source>
        <dbReference type="SAM" id="Phobius"/>
    </source>
</evidence>
<keyword evidence="3" id="KW-0812">Transmembrane</keyword>
<dbReference type="InterPro" id="IPR013497">
    <property type="entry name" value="Topo_IA_cen"/>
</dbReference>
<dbReference type="OrthoDB" id="430051at2759"/>
<evidence type="ECO:0000256" key="2">
    <source>
        <dbReference type="RuleBase" id="RU362092"/>
    </source>
</evidence>
<evidence type="ECO:0000313" key="6">
    <source>
        <dbReference type="Proteomes" id="UP000031036"/>
    </source>
</evidence>
<feature type="transmembrane region" description="Helical" evidence="3">
    <location>
        <begin position="85"/>
        <end position="104"/>
    </location>
</feature>
<dbReference type="EC" id="5.6.2.1" evidence="2"/>
<sequence>VKVESGRRLVPTKLGIALVHGYWKVDPELVLPTMRAEVEAQLNLIAKGQANFFAVKDHVLENFRMKFIYFVGNILSLDSLFEGSLFVLSLFFVCFYIPFTWQMFNLA</sequence>
<gene>
    <name evidence="5" type="primary">Top3beta</name>
    <name evidence="5" type="ORF">Tcan_02303</name>
</gene>
<accession>A0A0B2UR56</accession>
<evidence type="ECO:0000259" key="4">
    <source>
        <dbReference type="PROSITE" id="PS52039"/>
    </source>
</evidence>
<dbReference type="GO" id="GO:0005634">
    <property type="term" value="C:nucleus"/>
    <property type="evidence" value="ECO:0007669"/>
    <property type="project" value="TreeGrafter"/>
</dbReference>
<dbReference type="PANTHER" id="PTHR11390:SF20">
    <property type="entry name" value="DNA TOPOISOMERASE 3-BETA-1"/>
    <property type="match status" value="1"/>
</dbReference>
<dbReference type="OMA" id="LENFRMK"/>
<dbReference type="GO" id="GO:0003917">
    <property type="term" value="F:DNA topoisomerase type I (single strand cut, ATP-independent) activity"/>
    <property type="evidence" value="ECO:0007669"/>
    <property type="project" value="UniProtKB-EC"/>
</dbReference>
<comment type="catalytic activity">
    <reaction evidence="2">
        <text>ATP-independent breakage of single-stranded DNA, followed by passage and rejoining.</text>
        <dbReference type="EC" id="5.6.2.1"/>
    </reaction>
</comment>
<name>A0A0B2UR56_TOXCA</name>
<organism evidence="5 6">
    <name type="scientific">Toxocara canis</name>
    <name type="common">Canine roundworm</name>
    <dbReference type="NCBI Taxonomy" id="6265"/>
    <lineage>
        <taxon>Eukaryota</taxon>
        <taxon>Metazoa</taxon>
        <taxon>Ecdysozoa</taxon>
        <taxon>Nematoda</taxon>
        <taxon>Chromadorea</taxon>
        <taxon>Rhabditida</taxon>
        <taxon>Spirurina</taxon>
        <taxon>Ascaridomorpha</taxon>
        <taxon>Ascaridoidea</taxon>
        <taxon>Toxocaridae</taxon>
        <taxon>Toxocara</taxon>
    </lineage>
</organism>
<dbReference type="InterPro" id="IPR013824">
    <property type="entry name" value="Topo_IA_cen_sub1"/>
</dbReference>
<dbReference type="GO" id="GO:0003677">
    <property type="term" value="F:DNA binding"/>
    <property type="evidence" value="ECO:0007669"/>
    <property type="project" value="UniProtKB-KW"/>
</dbReference>
<dbReference type="GO" id="GO:0006281">
    <property type="term" value="P:DNA repair"/>
    <property type="evidence" value="ECO:0007669"/>
    <property type="project" value="TreeGrafter"/>
</dbReference>
<comment type="similarity">
    <text evidence="2">Belongs to the type IA topoisomerase family.</text>
</comment>
<reference evidence="5 6" key="1">
    <citation type="submission" date="2014-11" db="EMBL/GenBank/DDBJ databases">
        <title>Genetic blueprint of the zoonotic pathogen Toxocara canis.</title>
        <authorList>
            <person name="Zhu X.-Q."/>
            <person name="Korhonen P.K."/>
            <person name="Cai H."/>
            <person name="Young N.D."/>
            <person name="Nejsum P."/>
            <person name="von Samson-Himmelstjerna G."/>
            <person name="Boag P.R."/>
            <person name="Tan P."/>
            <person name="Li Q."/>
            <person name="Min J."/>
            <person name="Yang Y."/>
            <person name="Wang X."/>
            <person name="Fang X."/>
            <person name="Hall R.S."/>
            <person name="Hofmann A."/>
            <person name="Sternberg P.W."/>
            <person name="Jex A.R."/>
            <person name="Gasser R.B."/>
        </authorList>
    </citation>
    <scope>NUCLEOTIDE SEQUENCE [LARGE SCALE GENOMIC DNA]</scope>
    <source>
        <strain evidence="5">PN_DK_2014</strain>
    </source>
</reference>
<dbReference type="STRING" id="6265.A0A0B2UR56"/>
<keyword evidence="6" id="KW-1185">Reference proteome</keyword>
<feature type="domain" description="Topo IA-type catalytic" evidence="4">
    <location>
        <begin position="1"/>
        <end position="68"/>
    </location>
</feature>
<dbReference type="Gene3D" id="1.10.460.10">
    <property type="entry name" value="Topoisomerase I, domain 2"/>
    <property type="match status" value="1"/>
</dbReference>
<keyword evidence="2" id="KW-0238">DNA-binding</keyword>
<keyword evidence="3" id="KW-0472">Membrane</keyword>
<dbReference type="PANTHER" id="PTHR11390">
    <property type="entry name" value="PROKARYOTIC DNA TOPOISOMERASE"/>
    <property type="match status" value="1"/>
</dbReference>
<dbReference type="GO" id="GO:0006265">
    <property type="term" value="P:DNA topological change"/>
    <property type="evidence" value="ECO:0007669"/>
    <property type="project" value="InterPro"/>
</dbReference>
<dbReference type="GO" id="GO:0006310">
    <property type="term" value="P:DNA recombination"/>
    <property type="evidence" value="ECO:0007669"/>
    <property type="project" value="TreeGrafter"/>
</dbReference>
<dbReference type="PROSITE" id="PS52039">
    <property type="entry name" value="TOPO_IA_2"/>
    <property type="match status" value="1"/>
</dbReference>
<keyword evidence="3" id="KW-1133">Transmembrane helix</keyword>
<evidence type="ECO:0000256" key="1">
    <source>
        <dbReference type="ARBA" id="ARBA00023235"/>
    </source>
</evidence>
<keyword evidence="2" id="KW-0799">Topoisomerase</keyword>
<protein>
    <recommendedName>
        <fullName evidence="2">DNA topoisomerase</fullName>
        <ecNumber evidence="2">5.6.2.1</ecNumber>
    </recommendedName>
</protein>
<feature type="non-terminal residue" evidence="5">
    <location>
        <position position="1"/>
    </location>
</feature>
<dbReference type="SUPFAM" id="SSF56712">
    <property type="entry name" value="Prokaryotic type I DNA topoisomerase"/>
    <property type="match status" value="1"/>
</dbReference>
<dbReference type="Proteomes" id="UP000031036">
    <property type="component" value="Unassembled WGS sequence"/>
</dbReference>
<proteinExistence type="inferred from homology"/>
<dbReference type="EMBL" id="JPKZ01022337">
    <property type="protein sequence ID" value="KHN71395.1"/>
    <property type="molecule type" value="Genomic_DNA"/>
</dbReference>
<dbReference type="AlphaFoldDB" id="A0A0B2UR56"/>
<dbReference type="InterPro" id="IPR000380">
    <property type="entry name" value="Topo_IA"/>
</dbReference>
<comment type="function">
    <text evidence="2">Introduces a single-strand break via transesterification at a target site in duplex DNA. Releases the supercoiling and torsional tension of DNA introduced during the DNA replication and transcription by transiently cleaving and rejoining one strand of the DNA duplex. The scissile phosphodiester is attacked by the catalytic tyrosine of the enzyme, resulting in the formation of a DNA-(5'-phosphotyrosyl)-enzyme intermediate and the expulsion of a 3'-OH DNA strand.</text>
</comment>